<name>A0A6A5ZMT7_9PLEO</name>
<sequence length="316" mass="34718">MFELAAGPARSCMGHMASTSSAAVRDAKPGETGGLREQQGRPQESSEEPGSKISVAFISSLADCPSRRLHSSLNEAPKIDGRQSRPTYRRRRLSLNGCLLAATTLFAAFAALQVSPSTPSATIPRPWNKTREKPPHSWDRRTFFPPTALGLSRDLVQCPADLLTGAPACVALDRSFDAGVDCTKLHFIFSYPCPGCPSAAGVFGHRKFTQLSDFWAQPTSLPAAPFSAFPLRLRRVQEQARMHHQKCAPSQRTVALLLRTTDASSTPHPRLDMPDSYLSLPEPVANQEWEPKERYLSSSARRAYISNDIASCRNWL</sequence>
<dbReference type="Proteomes" id="UP000799770">
    <property type="component" value="Unassembled WGS sequence"/>
</dbReference>
<evidence type="ECO:0000313" key="3">
    <source>
        <dbReference type="EMBL" id="KAF2120147.1"/>
    </source>
</evidence>
<dbReference type="AlphaFoldDB" id="A0A6A5ZMT7"/>
<evidence type="ECO:0000313" key="4">
    <source>
        <dbReference type="Proteomes" id="UP000799770"/>
    </source>
</evidence>
<feature type="compositionally biased region" description="Basic and acidic residues" evidence="1">
    <location>
        <begin position="129"/>
        <end position="139"/>
    </location>
</feature>
<accession>A0A6A5ZMT7</accession>
<keyword evidence="2" id="KW-1133">Transmembrane helix</keyword>
<evidence type="ECO:0000256" key="1">
    <source>
        <dbReference type="SAM" id="MobiDB-lite"/>
    </source>
</evidence>
<evidence type="ECO:0008006" key="5">
    <source>
        <dbReference type="Google" id="ProtNLM"/>
    </source>
</evidence>
<gene>
    <name evidence="3" type="ORF">BDV96DRAFT_595723</name>
</gene>
<keyword evidence="2" id="KW-0812">Transmembrane</keyword>
<dbReference type="EMBL" id="ML977314">
    <property type="protein sequence ID" value="KAF2120147.1"/>
    <property type="molecule type" value="Genomic_DNA"/>
</dbReference>
<keyword evidence="2" id="KW-0472">Membrane</keyword>
<feature type="region of interest" description="Disordered" evidence="1">
    <location>
        <begin position="120"/>
        <end position="139"/>
    </location>
</feature>
<protein>
    <recommendedName>
        <fullName evidence="5">Transmembrane protein</fullName>
    </recommendedName>
</protein>
<feature type="region of interest" description="Disordered" evidence="1">
    <location>
        <begin position="12"/>
        <end position="50"/>
    </location>
</feature>
<proteinExistence type="predicted"/>
<evidence type="ECO:0000256" key="2">
    <source>
        <dbReference type="SAM" id="Phobius"/>
    </source>
</evidence>
<organism evidence="3 4">
    <name type="scientific">Lophiotrema nucula</name>
    <dbReference type="NCBI Taxonomy" id="690887"/>
    <lineage>
        <taxon>Eukaryota</taxon>
        <taxon>Fungi</taxon>
        <taxon>Dikarya</taxon>
        <taxon>Ascomycota</taxon>
        <taxon>Pezizomycotina</taxon>
        <taxon>Dothideomycetes</taxon>
        <taxon>Pleosporomycetidae</taxon>
        <taxon>Pleosporales</taxon>
        <taxon>Lophiotremataceae</taxon>
        <taxon>Lophiotrema</taxon>
    </lineage>
</organism>
<feature type="transmembrane region" description="Helical" evidence="2">
    <location>
        <begin position="93"/>
        <end position="112"/>
    </location>
</feature>
<keyword evidence="4" id="KW-1185">Reference proteome</keyword>
<reference evidence="3" key="1">
    <citation type="journal article" date="2020" name="Stud. Mycol.">
        <title>101 Dothideomycetes genomes: a test case for predicting lifestyles and emergence of pathogens.</title>
        <authorList>
            <person name="Haridas S."/>
            <person name="Albert R."/>
            <person name="Binder M."/>
            <person name="Bloem J."/>
            <person name="Labutti K."/>
            <person name="Salamov A."/>
            <person name="Andreopoulos B."/>
            <person name="Baker S."/>
            <person name="Barry K."/>
            <person name="Bills G."/>
            <person name="Bluhm B."/>
            <person name="Cannon C."/>
            <person name="Castanera R."/>
            <person name="Culley D."/>
            <person name="Daum C."/>
            <person name="Ezra D."/>
            <person name="Gonzalez J."/>
            <person name="Henrissat B."/>
            <person name="Kuo A."/>
            <person name="Liang C."/>
            <person name="Lipzen A."/>
            <person name="Lutzoni F."/>
            <person name="Magnuson J."/>
            <person name="Mondo S."/>
            <person name="Nolan M."/>
            <person name="Ohm R."/>
            <person name="Pangilinan J."/>
            <person name="Park H.-J."/>
            <person name="Ramirez L."/>
            <person name="Alfaro M."/>
            <person name="Sun H."/>
            <person name="Tritt A."/>
            <person name="Yoshinaga Y."/>
            <person name="Zwiers L.-H."/>
            <person name="Turgeon B."/>
            <person name="Goodwin S."/>
            <person name="Spatafora J."/>
            <person name="Crous P."/>
            <person name="Grigoriev I."/>
        </authorList>
    </citation>
    <scope>NUCLEOTIDE SEQUENCE</scope>
    <source>
        <strain evidence="3">CBS 627.86</strain>
    </source>
</reference>